<sequence length="74" mass="8613">MQARPFQNAVELVQKYLSDCICVHFSFLALKYHTTVSYTPACSFYCSPKIRQVKEPFSEVHIFMSCEKMISKLL</sequence>
<organism evidence="1">
    <name type="scientific">Anguilla anguilla</name>
    <name type="common">European freshwater eel</name>
    <name type="synonym">Muraena anguilla</name>
    <dbReference type="NCBI Taxonomy" id="7936"/>
    <lineage>
        <taxon>Eukaryota</taxon>
        <taxon>Metazoa</taxon>
        <taxon>Chordata</taxon>
        <taxon>Craniata</taxon>
        <taxon>Vertebrata</taxon>
        <taxon>Euteleostomi</taxon>
        <taxon>Actinopterygii</taxon>
        <taxon>Neopterygii</taxon>
        <taxon>Teleostei</taxon>
        <taxon>Anguilliformes</taxon>
        <taxon>Anguillidae</taxon>
        <taxon>Anguilla</taxon>
    </lineage>
</organism>
<reference evidence="1" key="1">
    <citation type="submission" date="2014-11" db="EMBL/GenBank/DDBJ databases">
        <authorList>
            <person name="Amaro Gonzalez C."/>
        </authorList>
    </citation>
    <scope>NUCLEOTIDE SEQUENCE</scope>
</reference>
<evidence type="ECO:0000313" key="1">
    <source>
        <dbReference type="EMBL" id="JAH88539.1"/>
    </source>
</evidence>
<protein>
    <submittedName>
        <fullName evidence="1">Uncharacterized protein</fullName>
    </submittedName>
</protein>
<reference evidence="1" key="2">
    <citation type="journal article" date="2015" name="Fish Shellfish Immunol.">
        <title>Early steps in the European eel (Anguilla anguilla)-Vibrio vulnificus interaction in the gills: Role of the RtxA13 toxin.</title>
        <authorList>
            <person name="Callol A."/>
            <person name="Pajuelo D."/>
            <person name="Ebbesson L."/>
            <person name="Teles M."/>
            <person name="MacKenzie S."/>
            <person name="Amaro C."/>
        </authorList>
    </citation>
    <scope>NUCLEOTIDE SEQUENCE</scope>
</reference>
<dbReference type="AlphaFoldDB" id="A0A0E9WDS3"/>
<name>A0A0E9WDS3_ANGAN</name>
<proteinExistence type="predicted"/>
<dbReference type="EMBL" id="GBXM01020038">
    <property type="protein sequence ID" value="JAH88539.1"/>
    <property type="molecule type" value="Transcribed_RNA"/>
</dbReference>
<accession>A0A0E9WDS3</accession>